<dbReference type="Proteomes" id="UP001249851">
    <property type="component" value="Unassembled WGS sequence"/>
</dbReference>
<protein>
    <submittedName>
        <fullName evidence="1">Uncharacterized protein</fullName>
    </submittedName>
</protein>
<proteinExistence type="predicted"/>
<evidence type="ECO:0000313" key="1">
    <source>
        <dbReference type="EMBL" id="KAK2550979.1"/>
    </source>
</evidence>
<organism evidence="1 2">
    <name type="scientific">Acropora cervicornis</name>
    <name type="common">Staghorn coral</name>
    <dbReference type="NCBI Taxonomy" id="6130"/>
    <lineage>
        <taxon>Eukaryota</taxon>
        <taxon>Metazoa</taxon>
        <taxon>Cnidaria</taxon>
        <taxon>Anthozoa</taxon>
        <taxon>Hexacorallia</taxon>
        <taxon>Scleractinia</taxon>
        <taxon>Astrocoeniina</taxon>
        <taxon>Acroporidae</taxon>
        <taxon>Acropora</taxon>
    </lineage>
</organism>
<sequence length="98" mass="11463">MADKSNDGSHQPRKSKKERVWTNAEMKYLALELAEEKKQLVVRLETLALKKSSNNQVFEEISKDFEKLLLSDEFKEENERANLLDLLSRKSVQETRPL</sequence>
<comment type="caution">
    <text evidence="1">The sequence shown here is derived from an EMBL/GenBank/DDBJ whole genome shotgun (WGS) entry which is preliminary data.</text>
</comment>
<keyword evidence="2" id="KW-1185">Reference proteome</keyword>
<dbReference type="EMBL" id="JARQWQ010000103">
    <property type="protein sequence ID" value="KAK2550979.1"/>
    <property type="molecule type" value="Genomic_DNA"/>
</dbReference>
<reference evidence="1" key="1">
    <citation type="journal article" date="2023" name="G3 (Bethesda)">
        <title>Whole genome assembly and annotation of the endangered Caribbean coral Acropora cervicornis.</title>
        <authorList>
            <person name="Selwyn J.D."/>
            <person name="Vollmer S.V."/>
        </authorList>
    </citation>
    <scope>NUCLEOTIDE SEQUENCE</scope>
    <source>
        <strain evidence="1">K2</strain>
    </source>
</reference>
<name>A0AAD9PXP1_ACRCE</name>
<accession>A0AAD9PXP1</accession>
<gene>
    <name evidence="1" type="ORF">P5673_028194</name>
</gene>
<dbReference type="AlphaFoldDB" id="A0AAD9PXP1"/>
<evidence type="ECO:0000313" key="2">
    <source>
        <dbReference type="Proteomes" id="UP001249851"/>
    </source>
</evidence>
<reference evidence="1" key="2">
    <citation type="journal article" date="2023" name="Science">
        <title>Genomic signatures of disease resistance in endangered staghorn corals.</title>
        <authorList>
            <person name="Vollmer S.V."/>
            <person name="Selwyn J.D."/>
            <person name="Despard B.A."/>
            <person name="Roesel C.L."/>
        </authorList>
    </citation>
    <scope>NUCLEOTIDE SEQUENCE</scope>
    <source>
        <strain evidence="1">K2</strain>
    </source>
</reference>